<reference evidence="1 2" key="1">
    <citation type="submission" date="2018-05" db="EMBL/GenBank/DDBJ databases">
        <title>Genomic Encyclopedia of Archaeal and Bacterial Type Strains, Phase II (KMG-II): from individual species to whole genera.</title>
        <authorList>
            <person name="Goeker M."/>
        </authorList>
    </citation>
    <scope>NUCLEOTIDE SEQUENCE [LARGE SCALE GENOMIC DNA]</scope>
    <source>
        <strain evidence="1 2">DSM 22214</strain>
    </source>
</reference>
<comment type="caution">
    <text evidence="1">The sequence shown here is derived from an EMBL/GenBank/DDBJ whole genome shotgun (WGS) entry which is preliminary data.</text>
</comment>
<sequence length="39" mass="4502">MKTSTSNLTVKKVSIVKFNNTNELVDNQSRKSIRTGEWF</sequence>
<organism evidence="1 2">
    <name type="scientific">Arcicella aurantiaca</name>
    <dbReference type="NCBI Taxonomy" id="591202"/>
    <lineage>
        <taxon>Bacteria</taxon>
        <taxon>Pseudomonadati</taxon>
        <taxon>Bacteroidota</taxon>
        <taxon>Cytophagia</taxon>
        <taxon>Cytophagales</taxon>
        <taxon>Flectobacillaceae</taxon>
        <taxon>Arcicella</taxon>
    </lineage>
</organism>
<evidence type="ECO:0000313" key="2">
    <source>
        <dbReference type="Proteomes" id="UP000245489"/>
    </source>
</evidence>
<dbReference type="EMBL" id="QGGO01000016">
    <property type="protein sequence ID" value="PWK23897.1"/>
    <property type="molecule type" value="Genomic_DNA"/>
</dbReference>
<name>A0A316DZU9_9BACT</name>
<gene>
    <name evidence="1" type="ORF">LV89_03105</name>
</gene>
<evidence type="ECO:0000313" key="1">
    <source>
        <dbReference type="EMBL" id="PWK23897.1"/>
    </source>
</evidence>
<keyword evidence="2" id="KW-1185">Reference proteome</keyword>
<dbReference type="AlphaFoldDB" id="A0A316DZU9"/>
<proteinExistence type="predicted"/>
<protein>
    <submittedName>
        <fullName evidence="1">Uncharacterized protein</fullName>
    </submittedName>
</protein>
<accession>A0A316DZU9</accession>
<dbReference type="Proteomes" id="UP000245489">
    <property type="component" value="Unassembled WGS sequence"/>
</dbReference>